<keyword evidence="5" id="KW-0067">ATP-binding</keyword>
<keyword evidence="6 10" id="KW-1133">Transmembrane helix</keyword>
<feature type="domain" description="ABC transporter" evidence="11">
    <location>
        <begin position="1258"/>
        <end position="1503"/>
    </location>
</feature>
<feature type="domain" description="ABC transmembrane type-1" evidence="12">
    <location>
        <begin position="324"/>
        <end position="602"/>
    </location>
</feature>
<dbReference type="SUPFAM" id="SSF90123">
    <property type="entry name" value="ABC transporter transmembrane region"/>
    <property type="match status" value="2"/>
</dbReference>
<dbReference type="InterPro" id="IPR017871">
    <property type="entry name" value="ABC_transporter-like_CS"/>
</dbReference>
<dbReference type="Gene3D" id="3.40.50.300">
    <property type="entry name" value="P-loop containing nucleotide triphosphate hydrolases"/>
    <property type="match status" value="2"/>
</dbReference>
<evidence type="ECO:0000256" key="7">
    <source>
        <dbReference type="ARBA" id="ARBA00023136"/>
    </source>
</evidence>
<organism evidence="13 14">
    <name type="scientific">Echria macrotheca</name>
    <dbReference type="NCBI Taxonomy" id="438768"/>
    <lineage>
        <taxon>Eukaryota</taxon>
        <taxon>Fungi</taxon>
        <taxon>Dikarya</taxon>
        <taxon>Ascomycota</taxon>
        <taxon>Pezizomycotina</taxon>
        <taxon>Sordariomycetes</taxon>
        <taxon>Sordariomycetidae</taxon>
        <taxon>Sordariales</taxon>
        <taxon>Schizotheciaceae</taxon>
        <taxon>Echria</taxon>
    </lineage>
</organism>
<dbReference type="InterPro" id="IPR050173">
    <property type="entry name" value="ABC_transporter_C-like"/>
</dbReference>
<feature type="transmembrane region" description="Helical" evidence="10">
    <location>
        <begin position="930"/>
        <end position="956"/>
    </location>
</feature>
<feature type="transmembrane region" description="Helical" evidence="10">
    <location>
        <begin position="143"/>
        <end position="165"/>
    </location>
</feature>
<protein>
    <submittedName>
        <fullName evidence="13">ABC multidrug transporter</fullName>
    </submittedName>
</protein>
<evidence type="ECO:0000256" key="1">
    <source>
        <dbReference type="ARBA" id="ARBA00004141"/>
    </source>
</evidence>
<dbReference type="EMBL" id="MU839833">
    <property type="protein sequence ID" value="KAK1755881.1"/>
    <property type="molecule type" value="Genomic_DNA"/>
</dbReference>
<dbReference type="FunFam" id="1.20.1560.10:FF:000055">
    <property type="entry name" value="ABC multidrug transporter (Eurofung)"/>
    <property type="match status" value="1"/>
</dbReference>
<gene>
    <name evidence="13" type="ORF">QBC47DRAFT_199142</name>
</gene>
<dbReference type="FunFam" id="1.20.1560.10:FF:000066">
    <property type="entry name" value="ABC multidrug transporter (Eurofung)"/>
    <property type="match status" value="1"/>
</dbReference>
<dbReference type="GO" id="GO:0016020">
    <property type="term" value="C:membrane"/>
    <property type="evidence" value="ECO:0007669"/>
    <property type="project" value="UniProtKB-SubCell"/>
</dbReference>
<dbReference type="InterPro" id="IPR056227">
    <property type="entry name" value="TMD0_ABC"/>
</dbReference>
<dbReference type="Proteomes" id="UP001239445">
    <property type="component" value="Unassembled WGS sequence"/>
</dbReference>
<evidence type="ECO:0000256" key="4">
    <source>
        <dbReference type="ARBA" id="ARBA00022741"/>
    </source>
</evidence>
<dbReference type="Pfam" id="PF00664">
    <property type="entry name" value="ABC_membrane"/>
    <property type="match status" value="2"/>
</dbReference>
<feature type="transmembrane region" description="Helical" evidence="10">
    <location>
        <begin position="357"/>
        <end position="377"/>
    </location>
</feature>
<reference evidence="13" key="1">
    <citation type="submission" date="2023-06" db="EMBL/GenBank/DDBJ databases">
        <title>Genome-scale phylogeny and comparative genomics of the fungal order Sordariales.</title>
        <authorList>
            <consortium name="Lawrence Berkeley National Laboratory"/>
            <person name="Hensen N."/>
            <person name="Bonometti L."/>
            <person name="Westerberg I."/>
            <person name="Brannstrom I.O."/>
            <person name="Guillou S."/>
            <person name="Cros-Aarteil S."/>
            <person name="Calhoun S."/>
            <person name="Haridas S."/>
            <person name="Kuo A."/>
            <person name="Mondo S."/>
            <person name="Pangilinan J."/>
            <person name="Riley R."/>
            <person name="Labutti K."/>
            <person name="Andreopoulos B."/>
            <person name="Lipzen A."/>
            <person name="Chen C."/>
            <person name="Yanf M."/>
            <person name="Daum C."/>
            <person name="Ng V."/>
            <person name="Clum A."/>
            <person name="Steindorff A."/>
            <person name="Ohm R."/>
            <person name="Martin F."/>
            <person name="Silar P."/>
            <person name="Natvig D."/>
            <person name="Lalanne C."/>
            <person name="Gautier V."/>
            <person name="Ament-Velasquez S.L."/>
            <person name="Kruys A."/>
            <person name="Hutchinson M.I."/>
            <person name="Powell A.J."/>
            <person name="Barry K."/>
            <person name="Miller A.N."/>
            <person name="Grigoriev I.V."/>
            <person name="Debuchy R."/>
            <person name="Gladieux P."/>
            <person name="Thoren M.H."/>
            <person name="Johannesson H."/>
        </authorList>
    </citation>
    <scope>NUCLEOTIDE SEQUENCE</scope>
    <source>
        <strain evidence="13">PSN4</strain>
    </source>
</reference>
<keyword evidence="8" id="KW-0325">Glycoprotein</keyword>
<evidence type="ECO:0000256" key="5">
    <source>
        <dbReference type="ARBA" id="ARBA00022840"/>
    </source>
</evidence>
<keyword evidence="3 10" id="KW-0812">Transmembrane</keyword>
<name>A0AAJ0BCR9_9PEZI</name>
<comment type="subcellular location">
    <subcellularLocation>
        <location evidence="1">Membrane</location>
        <topology evidence="1">Multi-pass membrane protein</topology>
    </subcellularLocation>
</comment>
<dbReference type="InterPro" id="IPR036640">
    <property type="entry name" value="ABC1_TM_sf"/>
</dbReference>
<proteinExistence type="predicted"/>
<dbReference type="InterPro" id="IPR027417">
    <property type="entry name" value="P-loop_NTPase"/>
</dbReference>
<dbReference type="InterPro" id="IPR044746">
    <property type="entry name" value="ABCC_6TM_D1"/>
</dbReference>
<dbReference type="PANTHER" id="PTHR24223:SF399">
    <property type="entry name" value="ABC TRANSPORTER ATNG"/>
    <property type="match status" value="1"/>
</dbReference>
<dbReference type="CDD" id="cd03250">
    <property type="entry name" value="ABCC_MRP_domain1"/>
    <property type="match status" value="1"/>
</dbReference>
<evidence type="ECO:0000256" key="9">
    <source>
        <dbReference type="ARBA" id="ARBA00059074"/>
    </source>
</evidence>
<feature type="transmembrane region" description="Helical" evidence="10">
    <location>
        <begin position="207"/>
        <end position="227"/>
    </location>
</feature>
<dbReference type="CDD" id="cd18579">
    <property type="entry name" value="ABC_6TM_ABCC_D1"/>
    <property type="match status" value="1"/>
</dbReference>
<dbReference type="InterPro" id="IPR003593">
    <property type="entry name" value="AAA+_ATPase"/>
</dbReference>
<evidence type="ECO:0000259" key="12">
    <source>
        <dbReference type="PROSITE" id="PS50929"/>
    </source>
</evidence>
<dbReference type="PROSITE" id="PS50929">
    <property type="entry name" value="ABC_TM1F"/>
    <property type="match status" value="2"/>
</dbReference>
<feature type="transmembrane region" description="Helical" evidence="10">
    <location>
        <begin position="541"/>
        <end position="562"/>
    </location>
</feature>
<dbReference type="CDD" id="cd18580">
    <property type="entry name" value="ABC_6TM_ABCC_D2"/>
    <property type="match status" value="1"/>
</dbReference>
<dbReference type="CDD" id="cd03244">
    <property type="entry name" value="ABCC_MRP_domain2"/>
    <property type="match status" value="1"/>
</dbReference>
<keyword evidence="4" id="KW-0547">Nucleotide-binding</keyword>
<evidence type="ECO:0000256" key="6">
    <source>
        <dbReference type="ARBA" id="ARBA00022989"/>
    </source>
</evidence>
<evidence type="ECO:0000256" key="8">
    <source>
        <dbReference type="ARBA" id="ARBA00023180"/>
    </source>
</evidence>
<accession>A0AAJ0BCR9</accession>
<dbReference type="Gene3D" id="1.20.1560.10">
    <property type="entry name" value="ABC transporter type 1, transmembrane domain"/>
    <property type="match status" value="2"/>
</dbReference>
<dbReference type="FunFam" id="3.40.50.300:FF:000630">
    <property type="entry name" value="ATP-binding cassette (ABC) transporter, putative"/>
    <property type="match status" value="1"/>
</dbReference>
<comment type="function">
    <text evidence="9">ABC-type transporter; part of the gene cluster that mediates the biosynthesis of the phomopsins, a group of hexapeptide mycotoxins which infects lupins and causes lupinosis disease in livestock.</text>
</comment>
<evidence type="ECO:0000313" key="14">
    <source>
        <dbReference type="Proteomes" id="UP001239445"/>
    </source>
</evidence>
<keyword evidence="2" id="KW-0813">Transport</keyword>
<dbReference type="Pfam" id="PF00005">
    <property type="entry name" value="ABC_tran"/>
    <property type="match status" value="2"/>
</dbReference>
<dbReference type="SMART" id="SM00382">
    <property type="entry name" value="AAA"/>
    <property type="match status" value="2"/>
</dbReference>
<feature type="transmembrane region" description="Helical" evidence="10">
    <location>
        <begin position="453"/>
        <end position="472"/>
    </location>
</feature>
<dbReference type="GO" id="GO:0005524">
    <property type="term" value="F:ATP binding"/>
    <property type="evidence" value="ECO:0007669"/>
    <property type="project" value="UniProtKB-KW"/>
</dbReference>
<evidence type="ECO:0000259" key="11">
    <source>
        <dbReference type="PROSITE" id="PS50893"/>
    </source>
</evidence>
<feature type="domain" description="ABC transmembrane type-1" evidence="12">
    <location>
        <begin position="932"/>
        <end position="1221"/>
    </location>
</feature>
<evidence type="ECO:0000256" key="10">
    <source>
        <dbReference type="SAM" id="Phobius"/>
    </source>
</evidence>
<evidence type="ECO:0000256" key="3">
    <source>
        <dbReference type="ARBA" id="ARBA00022692"/>
    </source>
</evidence>
<evidence type="ECO:0000256" key="2">
    <source>
        <dbReference type="ARBA" id="ARBA00022448"/>
    </source>
</evidence>
<feature type="domain" description="ABC transporter" evidence="11">
    <location>
        <begin position="661"/>
        <end position="889"/>
    </location>
</feature>
<dbReference type="Pfam" id="PF24357">
    <property type="entry name" value="TMD0_ABC"/>
    <property type="match status" value="1"/>
</dbReference>
<dbReference type="PROSITE" id="PS50893">
    <property type="entry name" value="ABC_TRANSPORTER_2"/>
    <property type="match status" value="2"/>
</dbReference>
<feature type="transmembrane region" description="Helical" evidence="10">
    <location>
        <begin position="1082"/>
        <end position="1099"/>
    </location>
</feature>
<dbReference type="InterPro" id="IPR044726">
    <property type="entry name" value="ABCC_6TM_D2"/>
</dbReference>
<feature type="transmembrane region" description="Helical" evidence="10">
    <location>
        <begin position="976"/>
        <end position="1002"/>
    </location>
</feature>
<keyword evidence="7 10" id="KW-0472">Membrane</keyword>
<dbReference type="GO" id="GO:0140359">
    <property type="term" value="F:ABC-type transporter activity"/>
    <property type="evidence" value="ECO:0007669"/>
    <property type="project" value="InterPro"/>
</dbReference>
<feature type="transmembrane region" description="Helical" evidence="10">
    <location>
        <begin position="1163"/>
        <end position="1187"/>
    </location>
</feature>
<evidence type="ECO:0000313" key="13">
    <source>
        <dbReference type="EMBL" id="KAK1755881.1"/>
    </source>
</evidence>
<comment type="caution">
    <text evidence="13">The sequence shown here is derived from an EMBL/GenBank/DDBJ whole genome shotgun (WGS) entry which is preliminary data.</text>
</comment>
<keyword evidence="14" id="KW-1185">Reference proteome</keyword>
<dbReference type="InterPro" id="IPR011527">
    <property type="entry name" value="ABC1_TM_dom"/>
</dbReference>
<dbReference type="SUPFAM" id="SSF52540">
    <property type="entry name" value="P-loop containing nucleoside triphosphate hydrolases"/>
    <property type="match status" value="2"/>
</dbReference>
<feature type="transmembrane region" description="Helical" evidence="10">
    <location>
        <begin position="113"/>
        <end position="137"/>
    </location>
</feature>
<dbReference type="InterPro" id="IPR003439">
    <property type="entry name" value="ABC_transporter-like_ATP-bd"/>
</dbReference>
<dbReference type="PROSITE" id="PS00211">
    <property type="entry name" value="ABC_TRANSPORTER_1"/>
    <property type="match status" value="2"/>
</dbReference>
<feature type="transmembrane region" description="Helical" evidence="10">
    <location>
        <begin position="582"/>
        <end position="607"/>
    </location>
</feature>
<dbReference type="PANTHER" id="PTHR24223">
    <property type="entry name" value="ATP-BINDING CASSETTE SUB-FAMILY C"/>
    <property type="match status" value="1"/>
</dbReference>
<feature type="transmembrane region" description="Helical" evidence="10">
    <location>
        <begin position="177"/>
        <end position="195"/>
    </location>
</feature>
<feature type="transmembrane region" description="Helical" evidence="10">
    <location>
        <begin position="1055"/>
        <end position="1076"/>
    </location>
</feature>
<dbReference type="GO" id="GO:0016887">
    <property type="term" value="F:ATP hydrolysis activity"/>
    <property type="evidence" value="ECO:0007669"/>
    <property type="project" value="InterPro"/>
</dbReference>
<sequence>MHGSNQAENRLSIRVLLILQASTRQYFPAFFRKPLLPNVQLQGRLAMNTNSSLVCNDGSFGPAVQGPACRGGFDFTVLFEESVLSILPSACFLLVAPLQTARTFKGAVAVRWSLLWAAKMVTICVYAALQLALLVLWSTRSFYTTNVSVASSVLGLCVALGLAVMSPLEHRKSPRPSFFITSYLLITLLFDMARARTYWLLGANDPVAGVISASLAVKLVMLGLEAVDKRGILVESYRFLSRESTSGILSRGVFWWLTPLLSEGFRRVLSVGDLSTINEKLASKKLASELDSVWSDRRWHQKGLAVATLWAWRYEVVKMMFPRFAVVALQLSQPFLIQRVIETLAEPDSQVVRNKGYGLVGAVAIVYIGNTVATGFYQHLGFRYMTIIRGGLISLIYQKSLQSPSSGTGDSPVMTLIGTDVERICESWHLMVLEVIPNTIQLGIAVWLLERQLGAVCVAPVILVFIVTALSLKTAGYMTSRQKVWFESIEGRINFTSHVLGAMKSVKMMGLADKFESMIQGLRNSEVEFARSFRKVSSFNVCLVNLPSAFSQFFTFAAFAIVARIQGQSSFSTTQAITSLSILSILMDPLGMLIFAIPTSAAALGCFQRIQEFLRKDSWKDTRYLDDLATGITPDSVSDQESGIELTTTIRSKSSSSRDRIIVKDASFGWQPDTPIVKDVSLRVTQDTKLTVILGPVGCGKSTLLKGLLGEALRLGGTVSAATAEISFCDHNPWLFNGSVRDNIVGDSEFDERFYESVVHACALDVDFDQFPQGDSTNVGSKGVSLSGGQKQRITVARALYARKSIAIFDDVLTGLDAVTQDILLQRVFGPNGMLRKLGTVTILATHSVNQIGIADHLLLLNETGHVVKQGAPDTLSVPEEYTHTTASADGLPGDNAAAVQAGSGPAKLVDDEANLSEQRQIGDTAIYKYYFASLGWFGLAVWFSAVVLEAALSALKYAWITLWSQHNDTTGGTDLGYWLGLYGLFGFLQSTCLVFAVYYLFTVIVPRSAQNLHWTVLTACLRAPMSFLSRTNTGSLINRFSQDMSLVDRTLPTALINSAFHLTSCFAVGALAIVAVSYSAAVMPFLCVAVYFLQRFYLRTSRQLRLLELEAKAPLYSHVLESLDGIISIRAYGWEESYVAKNLGFLDTAQKPYYLLLCIQQWLSLVLGLLVGVFTILLTVMAVALHGKVDPGFFGVALVNMAGFCDSLARLISFWTSLETSLGAISRVKTFSEDTPRETTPEDAAPAPPQWPSQGALVFDNWTASYTDSPVLHNVNLSIAAGEKVAVCGRTGSGKSSLILSILGMVNSSSGRILLDGIDLSTIPTDVTRRRVTCVTQEPFLFGGSVRLNADPLGEATDDDIITALDKVGLWTVIRRGKNGENGGNGGELLSADKALDTVVDEKFLSHGQRQLFCFARALLRKSAVLILDEPTSSVDVSTESKIQTLIENESSGCSVIMVTHKLSGVLGFDKVAVLDKGVLIEYGSPRELLGKHGGAFAQLYATQQGGNKS</sequence>